<feature type="transmembrane region" description="Helical" evidence="9">
    <location>
        <begin position="177"/>
        <end position="204"/>
    </location>
</feature>
<dbReference type="GO" id="GO:0005886">
    <property type="term" value="C:plasma membrane"/>
    <property type="evidence" value="ECO:0007669"/>
    <property type="project" value="UniProtKB-SubCell"/>
</dbReference>
<dbReference type="KEGG" id="scor:J3U87_01505"/>
<evidence type="ECO:0000313" key="10">
    <source>
        <dbReference type="EMBL" id="QTD51119.1"/>
    </source>
</evidence>
<keyword evidence="4 9" id="KW-0812">Transmembrane</keyword>
<dbReference type="Gene3D" id="3.40.1690.10">
    <property type="entry name" value="secretion proteins EscU"/>
    <property type="match status" value="1"/>
</dbReference>
<keyword evidence="7 9" id="KW-0472">Membrane</keyword>
<dbReference type="Pfam" id="PF01312">
    <property type="entry name" value="Bac_export_2"/>
    <property type="match status" value="1"/>
</dbReference>
<feature type="transmembrane region" description="Helical" evidence="9">
    <location>
        <begin position="89"/>
        <end position="111"/>
    </location>
</feature>
<dbReference type="PRINTS" id="PR00950">
    <property type="entry name" value="TYPE3IMSPROT"/>
</dbReference>
<dbReference type="Gene3D" id="6.10.250.2080">
    <property type="match status" value="1"/>
</dbReference>
<evidence type="ECO:0000256" key="7">
    <source>
        <dbReference type="ARBA" id="ARBA00023136"/>
    </source>
</evidence>
<proteinExistence type="inferred from homology"/>
<comment type="similarity">
    <text evidence="2">Belongs to the type III secretion exporter family.</text>
</comment>
<feature type="transmembrane region" description="Helical" evidence="9">
    <location>
        <begin position="136"/>
        <end position="157"/>
    </location>
</feature>
<evidence type="ECO:0000256" key="9">
    <source>
        <dbReference type="SAM" id="Phobius"/>
    </source>
</evidence>
<evidence type="ECO:0000256" key="4">
    <source>
        <dbReference type="ARBA" id="ARBA00022692"/>
    </source>
</evidence>
<dbReference type="Proteomes" id="UP000663929">
    <property type="component" value="Chromosome"/>
</dbReference>
<reference evidence="10" key="1">
    <citation type="submission" date="2021-03" db="EMBL/GenBank/DDBJ databases">
        <title>Acanthopleuribacteraceae sp. M133.</title>
        <authorList>
            <person name="Wang G."/>
        </authorList>
    </citation>
    <scope>NUCLEOTIDE SEQUENCE</scope>
    <source>
        <strain evidence="10">M133</strain>
    </source>
</reference>
<gene>
    <name evidence="10" type="primary">sctU</name>
    <name evidence="10" type="ORF">J3U87_01505</name>
</gene>
<keyword evidence="11" id="KW-1185">Reference proteome</keyword>
<name>A0A8A4TMA0_SULCO</name>
<accession>A0A8A4TMA0</accession>
<evidence type="ECO:0000313" key="11">
    <source>
        <dbReference type="Proteomes" id="UP000663929"/>
    </source>
</evidence>
<dbReference type="SUPFAM" id="SSF160544">
    <property type="entry name" value="EscU C-terminal domain-like"/>
    <property type="match status" value="1"/>
</dbReference>
<dbReference type="InterPro" id="IPR006135">
    <property type="entry name" value="T3SS_substrate_exporter"/>
</dbReference>
<protein>
    <submittedName>
        <fullName evidence="10">Type III secretion system export apparatus subunit SctU</fullName>
    </submittedName>
</protein>
<feature type="region of interest" description="Disordered" evidence="8">
    <location>
        <begin position="1"/>
        <end position="21"/>
    </location>
</feature>
<dbReference type="RefSeq" id="WP_237381251.1">
    <property type="nucleotide sequence ID" value="NZ_CP071793.1"/>
</dbReference>
<keyword evidence="3" id="KW-1003">Cell membrane</keyword>
<keyword evidence="5 9" id="KW-1133">Transmembrane helix</keyword>
<evidence type="ECO:0000256" key="6">
    <source>
        <dbReference type="ARBA" id="ARBA00023026"/>
    </source>
</evidence>
<dbReference type="EMBL" id="CP071793">
    <property type="protein sequence ID" value="QTD51119.1"/>
    <property type="molecule type" value="Genomic_DNA"/>
</dbReference>
<evidence type="ECO:0000256" key="2">
    <source>
        <dbReference type="ARBA" id="ARBA00010690"/>
    </source>
</evidence>
<dbReference type="AlphaFoldDB" id="A0A8A4TMA0"/>
<dbReference type="PANTHER" id="PTHR30531:SF14">
    <property type="entry name" value="SURFACE PRESENTATION OF ANTIGENS PROTEIN SPAS"/>
    <property type="match status" value="1"/>
</dbReference>
<evidence type="ECO:0000256" key="1">
    <source>
        <dbReference type="ARBA" id="ARBA00004651"/>
    </source>
</evidence>
<evidence type="ECO:0000256" key="8">
    <source>
        <dbReference type="SAM" id="MobiDB-lite"/>
    </source>
</evidence>
<evidence type="ECO:0000256" key="5">
    <source>
        <dbReference type="ARBA" id="ARBA00022989"/>
    </source>
</evidence>
<comment type="subcellular location">
    <subcellularLocation>
        <location evidence="1">Cell membrane</location>
        <topology evidence="1">Multi-pass membrane protein</topology>
    </subcellularLocation>
</comment>
<feature type="transmembrane region" description="Helical" evidence="9">
    <location>
        <begin position="28"/>
        <end position="48"/>
    </location>
</feature>
<dbReference type="NCBIfam" id="TIGR01404">
    <property type="entry name" value="FlhB_rel_III"/>
    <property type="match status" value="1"/>
</dbReference>
<sequence>MSEKTEQPTPKKLRDARKKGQVAKSKEVPSAVVIITLFIMIAGLWGWVVDRLQEMILLPTQYYEKPFREGLKAVVTGVGRTMLEVSMPFVLVAAFVGVLGNFFQVGALLAFESVKPDLKKLNPVEGLKKIFSMNNLIELIKSILKIAFLGALLTIIIRDSIDPLVKLPYLGLPGVNFMLGAMLKQVAIYTAVAFLLVAVVDYFLQNYQHIKKLKMTKDEVKREYKEMEGDPHIKGKRKQLHQELINSETVQKTKKASVLVTNPTHIAIALFYDKEETKLPMVLAKGQDHVAKKMIEVAKEEGIPVMRNVPLARSLWDQTPEDHYIPKDLLEPVAEVLRWVQQLEAENNPQY</sequence>
<dbReference type="PANTHER" id="PTHR30531">
    <property type="entry name" value="FLAGELLAR BIOSYNTHETIC PROTEIN FLHB"/>
    <property type="match status" value="1"/>
</dbReference>
<dbReference type="GO" id="GO:0009306">
    <property type="term" value="P:protein secretion"/>
    <property type="evidence" value="ECO:0007669"/>
    <property type="project" value="InterPro"/>
</dbReference>
<keyword evidence="6" id="KW-0843">Virulence</keyword>
<organism evidence="10 11">
    <name type="scientific">Sulfidibacter corallicola</name>
    <dbReference type="NCBI Taxonomy" id="2818388"/>
    <lineage>
        <taxon>Bacteria</taxon>
        <taxon>Pseudomonadati</taxon>
        <taxon>Acidobacteriota</taxon>
        <taxon>Holophagae</taxon>
        <taxon>Acanthopleuribacterales</taxon>
        <taxon>Acanthopleuribacteraceae</taxon>
        <taxon>Sulfidibacter</taxon>
    </lineage>
</organism>
<dbReference type="InterPro" id="IPR006307">
    <property type="entry name" value="BsaZ-like"/>
</dbReference>
<dbReference type="InterPro" id="IPR029025">
    <property type="entry name" value="T3SS_substrate_exporter_C"/>
</dbReference>
<evidence type="ECO:0000256" key="3">
    <source>
        <dbReference type="ARBA" id="ARBA00022475"/>
    </source>
</evidence>